<proteinExistence type="predicted"/>
<dbReference type="Pfam" id="PF14691">
    <property type="entry name" value="Fer4_20"/>
    <property type="match status" value="1"/>
</dbReference>
<dbReference type="SUPFAM" id="SSF51905">
    <property type="entry name" value="FAD/NAD(P)-binding domain"/>
    <property type="match status" value="1"/>
</dbReference>
<reference evidence="4 5" key="1">
    <citation type="submission" date="2017-03" db="EMBL/GenBank/DDBJ databases">
        <title>Genome sequence of Paracoccus contaminans isolated from a water microcosm.</title>
        <authorList>
            <person name="Aurass P."/>
            <person name="Karste S."/>
            <person name="Trost E."/>
            <person name="Glaeser S.P."/>
            <person name="Kaempfer P."/>
            <person name="Flieger A."/>
        </authorList>
    </citation>
    <scope>NUCLEOTIDE SEQUENCE [LARGE SCALE GENOMIC DNA]</scope>
    <source>
        <strain evidence="5">RKI 16-01929T\LMG 29738T\CCM 8701T\CIP 111112T</strain>
    </source>
</reference>
<dbReference type="OrthoDB" id="9803192at2"/>
<dbReference type="AlphaFoldDB" id="A0A1W6CXE2"/>
<evidence type="ECO:0000259" key="3">
    <source>
        <dbReference type="Pfam" id="PF14691"/>
    </source>
</evidence>
<dbReference type="SUPFAM" id="SSF51971">
    <property type="entry name" value="Nucleotide-binding domain"/>
    <property type="match status" value="1"/>
</dbReference>
<accession>A0A1W6CXE2</accession>
<feature type="domain" description="FAD/NAD(P)-binding" evidence="2">
    <location>
        <begin position="434"/>
        <end position="505"/>
    </location>
</feature>
<dbReference type="GO" id="GO:0051536">
    <property type="term" value="F:iron-sulfur cluster binding"/>
    <property type="evidence" value="ECO:0007669"/>
    <property type="project" value="InterPro"/>
</dbReference>
<dbReference type="InterPro" id="IPR028261">
    <property type="entry name" value="DPD_II"/>
</dbReference>
<dbReference type="STRING" id="1945662.B0A89_07655"/>
<dbReference type="Gene3D" id="1.10.1060.10">
    <property type="entry name" value="Alpha-helical ferredoxin"/>
    <property type="match status" value="1"/>
</dbReference>
<evidence type="ECO:0000256" key="1">
    <source>
        <dbReference type="SAM" id="MobiDB-lite"/>
    </source>
</evidence>
<feature type="domain" description="FAD/NAD(P)-binding" evidence="2">
    <location>
        <begin position="151"/>
        <end position="399"/>
    </location>
</feature>
<evidence type="ECO:0000313" key="5">
    <source>
        <dbReference type="Proteomes" id="UP000193017"/>
    </source>
</evidence>
<dbReference type="InterPro" id="IPR023753">
    <property type="entry name" value="FAD/NAD-binding_dom"/>
</dbReference>
<name>A0A1W6CXE2_9RHOB</name>
<dbReference type="SUPFAM" id="SSF46548">
    <property type="entry name" value="alpha-helical ferredoxin"/>
    <property type="match status" value="1"/>
</dbReference>
<dbReference type="PRINTS" id="PR00419">
    <property type="entry name" value="ADXRDTASE"/>
</dbReference>
<dbReference type="KEGG" id="pcon:B0A89_07655"/>
<dbReference type="Proteomes" id="UP000193017">
    <property type="component" value="Chromosome"/>
</dbReference>
<feature type="region of interest" description="Disordered" evidence="1">
    <location>
        <begin position="366"/>
        <end position="406"/>
    </location>
</feature>
<dbReference type="InterPro" id="IPR036188">
    <property type="entry name" value="FAD/NAD-bd_sf"/>
</dbReference>
<organism evidence="4 5">
    <name type="scientific">Paracoccus contaminans</name>
    <dbReference type="NCBI Taxonomy" id="1945662"/>
    <lineage>
        <taxon>Bacteria</taxon>
        <taxon>Pseudomonadati</taxon>
        <taxon>Pseudomonadota</taxon>
        <taxon>Alphaproteobacteria</taxon>
        <taxon>Rhodobacterales</taxon>
        <taxon>Paracoccaceae</taxon>
        <taxon>Paracoccus</taxon>
    </lineage>
</organism>
<evidence type="ECO:0000259" key="2">
    <source>
        <dbReference type="Pfam" id="PF07992"/>
    </source>
</evidence>
<protein>
    <submittedName>
        <fullName evidence="4">Dihydropyrimidine dehydrogenase</fullName>
    </submittedName>
</protein>
<evidence type="ECO:0000313" key="4">
    <source>
        <dbReference type="EMBL" id="ARJ69521.1"/>
    </source>
</evidence>
<feature type="domain" description="Dihydroprymidine dehydrogenase" evidence="3">
    <location>
        <begin position="26"/>
        <end position="136"/>
    </location>
</feature>
<dbReference type="GO" id="GO:0016491">
    <property type="term" value="F:oxidoreductase activity"/>
    <property type="evidence" value="ECO:0007669"/>
    <property type="project" value="InterPro"/>
</dbReference>
<dbReference type="PANTHER" id="PTHR42783:SF3">
    <property type="entry name" value="GLUTAMATE SYNTHASE [NADPH] SMALL CHAIN-RELATED"/>
    <property type="match status" value="1"/>
</dbReference>
<dbReference type="EMBL" id="CP020612">
    <property type="protein sequence ID" value="ARJ69521.1"/>
    <property type="molecule type" value="Genomic_DNA"/>
</dbReference>
<dbReference type="Pfam" id="PF07992">
    <property type="entry name" value="Pyr_redox_2"/>
    <property type="match status" value="2"/>
</dbReference>
<dbReference type="PANTHER" id="PTHR42783">
    <property type="entry name" value="GLUTAMATE SYNTHASE [NADPH] SMALL CHAIN"/>
    <property type="match status" value="1"/>
</dbReference>
<gene>
    <name evidence="4" type="ORF">B0A89_07655</name>
</gene>
<sequence length="525" mass="56344">MATQKMLRFVTVPRLMPEKRGADERRADFHEIYREFADAKAQEQAARCSQCGVPYCQSHCPLHNNIPDWLRLTAEGRTQEAYLRAQETNSFPEICGRICPQDRLCEGNCVIEQSGHGTVTIGAIEKYVTDTAWEEGWIEPIRPAAERAESVGIIGAGPGGLAAADRLRRMGFQVTVYDRHDRAGGLMIYGIPGFKLEKHVVERRSRLLADGGVEFVLGADVGGTISFDAIRGKHDAVLIATGVYKTRDLDIDNAPARGVVRALDYLTAANRIDLGDDVPDFTDGELNAAGKRVVVIGGGDTAMDCVRTAIRQGAQSVKCLYRRDRANMPGSQREVQNAEEEGVEFVWLAAPNAFAGHVVGEAAGADEGDAANAGGDVDGDGVGDNPDLAPAAIGTETRRSTGPVESRVAGLRVTRMRLGAPDVSGRQSPEAIEGADYDEAADLVIKALGFEPEDLPRLWDQPGLEVTRWGTIRAGRDHATSLPGVWAVGDIVRGASLVVWAIRDGREAADAIAAELSGAVRVAAE</sequence>
<keyword evidence="5" id="KW-1185">Reference proteome</keyword>
<dbReference type="InterPro" id="IPR009051">
    <property type="entry name" value="Helical_ferredxn"/>
</dbReference>
<dbReference type="Gene3D" id="3.50.50.60">
    <property type="entry name" value="FAD/NAD(P)-binding domain"/>
    <property type="match status" value="4"/>
</dbReference>
<dbReference type="RefSeq" id="WP_085377639.1">
    <property type="nucleotide sequence ID" value="NZ_CP020612.1"/>
</dbReference>